<evidence type="ECO:0000256" key="2">
    <source>
        <dbReference type="ARBA" id="ARBA00022630"/>
    </source>
</evidence>
<dbReference type="PANTHER" id="PTHR10961">
    <property type="entry name" value="PEROXISOMAL SARCOSINE OXIDASE"/>
    <property type="match status" value="1"/>
</dbReference>
<organism evidence="6">
    <name type="scientific">uncultured Thermomicrobiales bacterium</name>
    <dbReference type="NCBI Taxonomy" id="1645740"/>
    <lineage>
        <taxon>Bacteria</taxon>
        <taxon>Pseudomonadati</taxon>
        <taxon>Thermomicrobiota</taxon>
        <taxon>Thermomicrobia</taxon>
        <taxon>Thermomicrobiales</taxon>
        <taxon>environmental samples</taxon>
    </lineage>
</organism>
<dbReference type="GO" id="GO:0008115">
    <property type="term" value="F:sarcosine oxidase activity"/>
    <property type="evidence" value="ECO:0007669"/>
    <property type="project" value="TreeGrafter"/>
</dbReference>
<protein>
    <recommendedName>
        <fullName evidence="5">FAD dependent oxidoreductase domain-containing protein</fullName>
    </recommendedName>
</protein>
<dbReference type="Pfam" id="PF01266">
    <property type="entry name" value="DAO"/>
    <property type="match status" value="1"/>
</dbReference>
<comment type="cofactor">
    <cofactor evidence="1">
        <name>FAD</name>
        <dbReference type="ChEBI" id="CHEBI:57692"/>
    </cofactor>
</comment>
<evidence type="ECO:0000259" key="5">
    <source>
        <dbReference type="Pfam" id="PF01266"/>
    </source>
</evidence>
<dbReference type="NCBIfam" id="NF008425">
    <property type="entry name" value="PRK11259.1"/>
    <property type="match status" value="1"/>
</dbReference>
<proteinExistence type="predicted"/>
<dbReference type="Gene3D" id="3.50.50.60">
    <property type="entry name" value="FAD/NAD(P)-binding domain"/>
    <property type="match status" value="1"/>
</dbReference>
<dbReference type="InterPro" id="IPR045170">
    <property type="entry name" value="MTOX"/>
</dbReference>
<keyword evidence="2" id="KW-0285">Flavoprotein</keyword>
<evidence type="ECO:0000256" key="3">
    <source>
        <dbReference type="ARBA" id="ARBA00022827"/>
    </source>
</evidence>
<accession>A0A6J4UQ12</accession>
<dbReference type="InterPro" id="IPR006076">
    <property type="entry name" value="FAD-dep_OxRdtase"/>
</dbReference>
<dbReference type="AlphaFoldDB" id="A0A6J4UQ12"/>
<evidence type="ECO:0000313" key="6">
    <source>
        <dbReference type="EMBL" id="CAA9553492.1"/>
    </source>
</evidence>
<evidence type="ECO:0000256" key="4">
    <source>
        <dbReference type="ARBA" id="ARBA00023002"/>
    </source>
</evidence>
<dbReference type="Gene3D" id="3.30.9.10">
    <property type="entry name" value="D-Amino Acid Oxidase, subunit A, domain 2"/>
    <property type="match status" value="1"/>
</dbReference>
<sequence>MVPSSYYEVIVLGGGTMGSGAAWELGKRGVRALVLEQFGHVHALGSHGGQTRIIRHAYAESPTYVPIVRRADDLWVALEAETGTKLLHRIGCLDLAAPGYDHARAARRSAEEWGSPFEWLDGAEVRRRFAAWTVPDEYEACFDPRAGFLEVEPALRAMGQAARGLGVTIREHEPARSWRTDGDGVVVETDRGTYTADRLIVTAGAWAGPMLAGLGLPLTVLRKTVWWFAVDDPAPYDETRFPVWIAASDAGEIYGFPIACGEAGLKVAEHSGGQPSDPETVDREARDEEAAPIYAAASRLLRGLRPTVTRRTVCLYTMTPDTDFVVDRHPEHPQVALGAGFSGHGFKFAPAIGQDLVALALDADAAPHPHLALTRLLTPA</sequence>
<keyword evidence="4" id="KW-0560">Oxidoreductase</keyword>
<dbReference type="EMBL" id="CADCWG010000131">
    <property type="protein sequence ID" value="CAA9553492.1"/>
    <property type="molecule type" value="Genomic_DNA"/>
</dbReference>
<dbReference type="SUPFAM" id="SSF54373">
    <property type="entry name" value="FAD-linked reductases, C-terminal domain"/>
    <property type="match status" value="1"/>
</dbReference>
<evidence type="ECO:0000256" key="1">
    <source>
        <dbReference type="ARBA" id="ARBA00001974"/>
    </source>
</evidence>
<dbReference type="PANTHER" id="PTHR10961:SF7">
    <property type="entry name" value="FAD DEPENDENT OXIDOREDUCTASE DOMAIN-CONTAINING PROTEIN"/>
    <property type="match status" value="1"/>
</dbReference>
<name>A0A6J4UQ12_9BACT</name>
<dbReference type="GO" id="GO:0050660">
    <property type="term" value="F:flavin adenine dinucleotide binding"/>
    <property type="evidence" value="ECO:0007669"/>
    <property type="project" value="InterPro"/>
</dbReference>
<gene>
    <name evidence="6" type="ORF">AVDCRST_MAG49-2041</name>
</gene>
<reference evidence="6" key="1">
    <citation type="submission" date="2020-02" db="EMBL/GenBank/DDBJ databases">
        <authorList>
            <person name="Meier V. D."/>
        </authorList>
    </citation>
    <scope>NUCLEOTIDE SEQUENCE</scope>
    <source>
        <strain evidence="6">AVDCRST_MAG49</strain>
    </source>
</reference>
<dbReference type="SUPFAM" id="SSF51905">
    <property type="entry name" value="FAD/NAD(P)-binding domain"/>
    <property type="match status" value="1"/>
</dbReference>
<keyword evidence="3" id="KW-0274">FAD</keyword>
<feature type="domain" description="FAD dependent oxidoreductase" evidence="5">
    <location>
        <begin position="9"/>
        <end position="358"/>
    </location>
</feature>
<dbReference type="InterPro" id="IPR036188">
    <property type="entry name" value="FAD/NAD-bd_sf"/>
</dbReference>